<name>A0A7S1BPZ1_9STRA</name>
<protein>
    <recommendedName>
        <fullName evidence="6">Aminotransferase class I/classII large domain-containing protein</fullName>
    </recommendedName>
</protein>
<evidence type="ECO:0000256" key="3">
    <source>
        <dbReference type="ARBA" id="ARBA00022576"/>
    </source>
</evidence>
<gene>
    <name evidence="7" type="ORF">CHYS00102_LOCUS19304</name>
</gene>
<organism evidence="7">
    <name type="scientific">Corethron hystrix</name>
    <dbReference type="NCBI Taxonomy" id="216773"/>
    <lineage>
        <taxon>Eukaryota</taxon>
        <taxon>Sar</taxon>
        <taxon>Stramenopiles</taxon>
        <taxon>Ochrophyta</taxon>
        <taxon>Bacillariophyta</taxon>
        <taxon>Coscinodiscophyceae</taxon>
        <taxon>Corethrophycidae</taxon>
        <taxon>Corethrales</taxon>
        <taxon>Corethraceae</taxon>
        <taxon>Corethron</taxon>
    </lineage>
</organism>
<proteinExistence type="inferred from homology"/>
<dbReference type="PANTHER" id="PTHR46383">
    <property type="entry name" value="ASPARTATE AMINOTRANSFERASE"/>
    <property type="match status" value="1"/>
</dbReference>
<evidence type="ECO:0000259" key="6">
    <source>
        <dbReference type="Pfam" id="PF00155"/>
    </source>
</evidence>
<comment type="similarity">
    <text evidence="2">Belongs to the class-I pyridoxal-phosphate-dependent aminotransferase family.</text>
</comment>
<dbReference type="GO" id="GO:0006520">
    <property type="term" value="P:amino acid metabolic process"/>
    <property type="evidence" value="ECO:0007669"/>
    <property type="project" value="InterPro"/>
</dbReference>
<dbReference type="InterPro" id="IPR004838">
    <property type="entry name" value="NHTrfase_class1_PyrdxlP-BS"/>
</dbReference>
<keyword evidence="4" id="KW-0808">Transferase</keyword>
<dbReference type="PANTHER" id="PTHR46383:SF1">
    <property type="entry name" value="ASPARTATE AMINOTRANSFERASE"/>
    <property type="match status" value="1"/>
</dbReference>
<evidence type="ECO:0000313" key="7">
    <source>
        <dbReference type="EMBL" id="CAD8892098.1"/>
    </source>
</evidence>
<dbReference type="GO" id="GO:0033854">
    <property type="term" value="F:glutamate-prephenate aminotransferase activity"/>
    <property type="evidence" value="ECO:0007669"/>
    <property type="project" value="UniProtKB-ARBA"/>
</dbReference>
<dbReference type="Pfam" id="PF00155">
    <property type="entry name" value="Aminotran_1_2"/>
    <property type="match status" value="1"/>
</dbReference>
<reference evidence="7" key="1">
    <citation type="submission" date="2021-01" db="EMBL/GenBank/DDBJ databases">
        <authorList>
            <person name="Corre E."/>
            <person name="Pelletier E."/>
            <person name="Niang G."/>
            <person name="Scheremetjew M."/>
            <person name="Finn R."/>
            <person name="Kale V."/>
            <person name="Holt S."/>
            <person name="Cochrane G."/>
            <person name="Meng A."/>
            <person name="Brown T."/>
            <person name="Cohen L."/>
        </authorList>
    </citation>
    <scope>NUCLEOTIDE SEQUENCE</scope>
    <source>
        <strain evidence="7">308</strain>
    </source>
</reference>
<dbReference type="PROSITE" id="PS00105">
    <property type="entry name" value="AA_TRANSFER_CLASS_1"/>
    <property type="match status" value="1"/>
</dbReference>
<dbReference type="GO" id="GO:0030170">
    <property type="term" value="F:pyridoxal phosphate binding"/>
    <property type="evidence" value="ECO:0007669"/>
    <property type="project" value="InterPro"/>
</dbReference>
<feature type="domain" description="Aminotransferase class I/classII large" evidence="6">
    <location>
        <begin position="102"/>
        <end position="460"/>
    </location>
</feature>
<evidence type="ECO:0000256" key="4">
    <source>
        <dbReference type="ARBA" id="ARBA00022679"/>
    </source>
</evidence>
<dbReference type="InterPro" id="IPR015424">
    <property type="entry name" value="PyrdxlP-dep_Trfase"/>
</dbReference>
<keyword evidence="3" id="KW-0032">Aminotransferase</keyword>
<dbReference type="AlphaFoldDB" id="A0A7S1BPZ1"/>
<sequence length="473" mass="50949">MASVRNLERKSPWVKIPSKCMIQRASIAFSVLSLAPSFAFQTPLAPTFGRGKLHNARYASASISVDDPPPTRLSPILSEIKPSKTVEVFGMVKQLESQGVSVTSLCVGEPDFDPPKPIIDATVQAATQLGMTRYTAVTGTLELRKAISFDLLRRKNTDYDPATEIVVANGAKQAVYQALLAVVGPGDEVIVPAPYWPSYPEMVRMCGATPVVVNTTIDDGYLLSPGALRDAITSSTRALLLCNPSNPTGAVYSKKALQELAGVLDDSPDVVIVADEIYERLTYDRVEHVSFASFPGMMTRTITINGFSKSHAMTGYRLGYAACSATYARAIATLQGQITSCPSAISQHAGVAALTKVDDSTMDDIVAGMVRKRDYVLKRLGDIDGVNLGDDPEKSRPQGAFYVLPDVSAFCGMDDVRLCVELLDEEALALVPGDSFGAPGTVRISYATSLEELEVAMDKLQRFLEQKKMEASS</sequence>
<evidence type="ECO:0000256" key="5">
    <source>
        <dbReference type="ARBA" id="ARBA00022898"/>
    </source>
</evidence>
<dbReference type="InterPro" id="IPR015422">
    <property type="entry name" value="PyrdxlP-dep_Trfase_small"/>
</dbReference>
<dbReference type="InterPro" id="IPR004839">
    <property type="entry name" value="Aminotransferase_I/II_large"/>
</dbReference>
<evidence type="ECO:0000256" key="2">
    <source>
        <dbReference type="ARBA" id="ARBA00007441"/>
    </source>
</evidence>
<dbReference type="Gene3D" id="3.90.1150.10">
    <property type="entry name" value="Aspartate Aminotransferase, domain 1"/>
    <property type="match status" value="1"/>
</dbReference>
<dbReference type="EMBL" id="HBFR01026781">
    <property type="protein sequence ID" value="CAD8892098.1"/>
    <property type="molecule type" value="Transcribed_RNA"/>
</dbReference>
<accession>A0A7S1BPZ1</accession>
<dbReference type="GO" id="GO:0033853">
    <property type="term" value="F:aspartate-prephenate aminotransferase activity"/>
    <property type="evidence" value="ECO:0007669"/>
    <property type="project" value="UniProtKB-ARBA"/>
</dbReference>
<comment type="cofactor">
    <cofactor evidence="1">
        <name>pyridoxal 5'-phosphate</name>
        <dbReference type="ChEBI" id="CHEBI:597326"/>
    </cofactor>
</comment>
<dbReference type="Gene3D" id="3.40.640.10">
    <property type="entry name" value="Type I PLP-dependent aspartate aminotransferase-like (Major domain)"/>
    <property type="match status" value="1"/>
</dbReference>
<dbReference type="SUPFAM" id="SSF53383">
    <property type="entry name" value="PLP-dependent transferases"/>
    <property type="match status" value="1"/>
</dbReference>
<dbReference type="InterPro" id="IPR015421">
    <property type="entry name" value="PyrdxlP-dep_Trfase_major"/>
</dbReference>
<dbReference type="FunFam" id="3.40.640.10:FF:000033">
    <property type="entry name" value="Aspartate aminotransferase"/>
    <property type="match status" value="1"/>
</dbReference>
<dbReference type="CDD" id="cd00609">
    <property type="entry name" value="AAT_like"/>
    <property type="match status" value="1"/>
</dbReference>
<keyword evidence="5" id="KW-0663">Pyridoxal phosphate</keyword>
<evidence type="ECO:0000256" key="1">
    <source>
        <dbReference type="ARBA" id="ARBA00001933"/>
    </source>
</evidence>
<dbReference type="InterPro" id="IPR050596">
    <property type="entry name" value="AspAT/PAT-like"/>
</dbReference>